<evidence type="ECO:0000313" key="2">
    <source>
        <dbReference type="EMBL" id="GMM43438.1"/>
    </source>
</evidence>
<feature type="region of interest" description="Disordered" evidence="1">
    <location>
        <begin position="1"/>
        <end position="30"/>
    </location>
</feature>
<organism evidence="2 3">
    <name type="scientific">Pichia kluyveri</name>
    <name type="common">Yeast</name>
    <dbReference type="NCBI Taxonomy" id="36015"/>
    <lineage>
        <taxon>Eukaryota</taxon>
        <taxon>Fungi</taxon>
        <taxon>Dikarya</taxon>
        <taxon>Ascomycota</taxon>
        <taxon>Saccharomycotina</taxon>
        <taxon>Pichiomycetes</taxon>
        <taxon>Pichiales</taxon>
        <taxon>Pichiaceae</taxon>
        <taxon>Pichia</taxon>
    </lineage>
</organism>
<reference evidence="2 3" key="1">
    <citation type="journal article" date="2023" name="Elife">
        <title>Identification of key yeast species and microbe-microbe interactions impacting larval growth of Drosophila in the wild.</title>
        <authorList>
            <person name="Mure A."/>
            <person name="Sugiura Y."/>
            <person name="Maeda R."/>
            <person name="Honda K."/>
            <person name="Sakurai N."/>
            <person name="Takahashi Y."/>
            <person name="Watada M."/>
            <person name="Katoh T."/>
            <person name="Gotoh A."/>
            <person name="Gotoh Y."/>
            <person name="Taniguchi I."/>
            <person name="Nakamura K."/>
            <person name="Hayashi T."/>
            <person name="Katayama T."/>
            <person name="Uemura T."/>
            <person name="Hattori Y."/>
        </authorList>
    </citation>
    <scope>NUCLEOTIDE SEQUENCE [LARGE SCALE GENOMIC DNA]</scope>
    <source>
        <strain evidence="2 3">PK-24</strain>
    </source>
</reference>
<protein>
    <submittedName>
        <fullName evidence="2">Uncharacterized protein</fullName>
    </submittedName>
</protein>
<sequence>MSKDPIADWDDDDDDILGNPTDEEEEDPLFGKFENNKALGLLLSPKKKKLELNKVPNPLLSPNKKRNSSVLGESDKLRNQKVKKRTNTVDILHQLQSRMKNPLDKELGFSVNKTSINSFYLKDFNKILTEKKRDSEINKLLEEEDNIAKNNEFVEKEINQWVVDHVNKDFLEINTDGVKVHSRWMKNLKKDMKKIIEDNNNVYDKVVLEKGLSKFSKYFPFKCFTKKGIVDLKTSMLYDNNSFDILIKTASVQYVENFIGSKCKINDDPKYKNLTTVLDCLGFDETLIESNASIEKKFDRKDPLPIDGCGLQAFKFIQLLKIDSFNFVENKKSILSSLILMSLDYNVGKDVRTYLYKNKMMNVIDIILDKVYEYKENISLINKILKDYFKESQPELWFIFVERIFTLFRIDNFFKGQLVMHFLEENRVNDNVEWNFDNDNDVDDVNNIDNNSEIFERFCTYIESLSYAQLQEADNTTYPAITYMKVELMKNMIISHELVIKKWMKEDYKKYESFKRSILRLKNNYFKKCENSLDSNIPKSKRILDFIYHEISAMDVEDFFAEDSSAS</sequence>
<accession>A0AAV5QXB4</accession>
<evidence type="ECO:0000313" key="3">
    <source>
        <dbReference type="Proteomes" id="UP001378960"/>
    </source>
</evidence>
<dbReference type="AlphaFoldDB" id="A0AAV5QXB4"/>
<evidence type="ECO:0000256" key="1">
    <source>
        <dbReference type="SAM" id="MobiDB-lite"/>
    </source>
</evidence>
<dbReference type="Proteomes" id="UP001378960">
    <property type="component" value="Unassembled WGS sequence"/>
</dbReference>
<dbReference type="EMBL" id="BTGB01000001">
    <property type="protein sequence ID" value="GMM43438.1"/>
    <property type="molecule type" value="Genomic_DNA"/>
</dbReference>
<comment type="caution">
    <text evidence="2">The sequence shown here is derived from an EMBL/GenBank/DDBJ whole genome shotgun (WGS) entry which is preliminary data.</text>
</comment>
<feature type="compositionally biased region" description="Acidic residues" evidence="1">
    <location>
        <begin position="7"/>
        <end position="28"/>
    </location>
</feature>
<name>A0AAV5QXB4_PICKL</name>
<proteinExistence type="predicted"/>
<keyword evidence="3" id="KW-1185">Reference proteome</keyword>
<feature type="region of interest" description="Disordered" evidence="1">
    <location>
        <begin position="55"/>
        <end position="76"/>
    </location>
</feature>
<gene>
    <name evidence="2" type="ORF">DAPK24_000130</name>
</gene>